<name>A0A9Q8Y8P4_ENSAD</name>
<organism evidence="2 3">
    <name type="scientific">Ensifer adhaerens</name>
    <name type="common">Sinorhizobium morelense</name>
    <dbReference type="NCBI Taxonomy" id="106592"/>
    <lineage>
        <taxon>Bacteria</taxon>
        <taxon>Pseudomonadati</taxon>
        <taxon>Pseudomonadota</taxon>
        <taxon>Alphaproteobacteria</taxon>
        <taxon>Hyphomicrobiales</taxon>
        <taxon>Rhizobiaceae</taxon>
        <taxon>Sinorhizobium/Ensifer group</taxon>
        <taxon>Ensifer</taxon>
    </lineage>
</organism>
<dbReference type="Pfam" id="PF07811">
    <property type="entry name" value="TadE"/>
    <property type="match status" value="1"/>
</dbReference>
<accession>A0A9Q8Y8P4</accession>
<dbReference type="RefSeq" id="WP_090296106.1">
    <property type="nucleotide sequence ID" value="NZ_CAXURO020000001.1"/>
</dbReference>
<feature type="domain" description="TadE-like" evidence="1">
    <location>
        <begin position="27"/>
        <end position="68"/>
    </location>
</feature>
<dbReference type="AlphaFoldDB" id="A0A9Q8Y8P4"/>
<dbReference type="InterPro" id="IPR012495">
    <property type="entry name" value="TadE-like_dom"/>
</dbReference>
<dbReference type="Proteomes" id="UP001055460">
    <property type="component" value="Chromosome"/>
</dbReference>
<proteinExistence type="predicted"/>
<gene>
    <name evidence="2" type="ORF">NE863_17920</name>
</gene>
<evidence type="ECO:0000259" key="1">
    <source>
        <dbReference type="Pfam" id="PF07811"/>
    </source>
</evidence>
<evidence type="ECO:0000313" key="2">
    <source>
        <dbReference type="EMBL" id="USJ23134.1"/>
    </source>
</evidence>
<reference evidence="2" key="1">
    <citation type="submission" date="2022-06" db="EMBL/GenBank/DDBJ databases">
        <title>Physiological and biochemical characterization and genomic elucidation of a strain of the genus Ensifer adhaerens M8 that combines arsenic oxidation and chromium reduction.</title>
        <authorList>
            <person name="Li X."/>
            <person name="Yu c."/>
        </authorList>
    </citation>
    <scope>NUCLEOTIDE SEQUENCE</scope>
    <source>
        <strain evidence="2">M8</strain>
    </source>
</reference>
<dbReference type="EMBL" id="CP098807">
    <property type="protein sequence ID" value="USJ23134.1"/>
    <property type="molecule type" value="Genomic_DNA"/>
</dbReference>
<sequence length="195" mass="20744">MPYSALEILRLKPITKALGALRRDRSGVGAVEFAIVAPLLVMAYLGAFELSVGFTVAGKTARAASATADVVAQQTEVNKAFLANVPNIAKSILAPYGNANYTLKISGIAVTNTNEGTILWSRDQAGGTPYAVNTKVSLPAQFTATNSFVIRTELTVPHELLLYAPNLQATAKTIDLSKTAYFHARLSQPIKCSDC</sequence>
<evidence type="ECO:0000313" key="3">
    <source>
        <dbReference type="Proteomes" id="UP001055460"/>
    </source>
</evidence>
<dbReference type="OrthoDB" id="7189296at2"/>
<protein>
    <submittedName>
        <fullName evidence="2">Pilus assembly protein</fullName>
    </submittedName>
</protein>